<evidence type="ECO:0008006" key="3">
    <source>
        <dbReference type="Google" id="ProtNLM"/>
    </source>
</evidence>
<protein>
    <recommendedName>
        <fullName evidence="3">Ig-like domain-containing protein</fullName>
    </recommendedName>
</protein>
<proteinExistence type="predicted"/>
<sequence length="212" mass="22815">MAVVKIYGDGLPTTASTTMFTGKTDKTCIIKSIILCNVNSVDTTVTMVLNSSPMHYLIYAKPMKANQTLVIPISDIVISPGETIRMWCSAPYVNARVTAEERDGAPLALGLNSFRVSMPASSTPTTMVPALSYSRLVKSLVLCNVTGTAQTVTIRFGWSGDNCNLINKYTISANDTVLIPFADMIITPNEFIEGWCSASGAVHAHIVMQVVT</sequence>
<organism evidence="1 2">
    <name type="scientific">Paenibacillus xylanexedens</name>
    <dbReference type="NCBI Taxonomy" id="528191"/>
    <lineage>
        <taxon>Bacteria</taxon>
        <taxon>Bacillati</taxon>
        <taxon>Bacillota</taxon>
        <taxon>Bacilli</taxon>
        <taxon>Bacillales</taxon>
        <taxon>Paenibacillaceae</taxon>
        <taxon>Paenibacillus</taxon>
    </lineage>
</organism>
<comment type="caution">
    <text evidence="1">The sequence shown here is derived from an EMBL/GenBank/DDBJ whole genome shotgun (WGS) entry which is preliminary data.</text>
</comment>
<name>A0ABS4RYM6_PAEXY</name>
<gene>
    <name evidence="1" type="ORF">J2Z28_004533</name>
</gene>
<dbReference type="Proteomes" id="UP000810207">
    <property type="component" value="Unassembled WGS sequence"/>
</dbReference>
<accession>A0ABS4RYM6</accession>
<evidence type="ECO:0000313" key="1">
    <source>
        <dbReference type="EMBL" id="MBP2247864.1"/>
    </source>
</evidence>
<keyword evidence="2" id="KW-1185">Reference proteome</keyword>
<reference evidence="1 2" key="1">
    <citation type="submission" date="2021-03" db="EMBL/GenBank/DDBJ databases">
        <title>Genomic Encyclopedia of Type Strains, Phase IV (KMG-IV): sequencing the most valuable type-strain genomes for metagenomic binning, comparative biology and taxonomic classification.</title>
        <authorList>
            <person name="Goeker M."/>
        </authorList>
    </citation>
    <scope>NUCLEOTIDE SEQUENCE [LARGE SCALE GENOMIC DNA]</scope>
    <source>
        <strain evidence="1 2">DSM 21292</strain>
    </source>
</reference>
<evidence type="ECO:0000313" key="2">
    <source>
        <dbReference type="Proteomes" id="UP000810207"/>
    </source>
</evidence>
<dbReference type="RefSeq" id="WP_211084289.1">
    <property type="nucleotide sequence ID" value="NZ_CBCSLC010000064.1"/>
</dbReference>
<dbReference type="EMBL" id="JAGIKV010000019">
    <property type="protein sequence ID" value="MBP2247864.1"/>
    <property type="molecule type" value="Genomic_DNA"/>
</dbReference>